<keyword evidence="2 5" id="KW-0699">rRNA-binding</keyword>
<evidence type="ECO:0000313" key="8">
    <source>
        <dbReference type="Proteomes" id="UP001065593"/>
    </source>
</evidence>
<comment type="function">
    <text evidence="5">Key component of the ribosome quality control system (RQC), a ribosome-associated complex that mediates the extraction of incompletely synthesized nascent chains from stalled ribosomes and their subsequent degradation. RqcH recruits Ala-charged tRNA, and with RqcP directs the elongation of stalled nascent chains on 50S ribosomal subunits, leading to non-templated C-terminal alanine extensions (Ala tail). The Ala tail promotes nascent chain degradation. May add between 1 and at least 8 Ala residues. Binds to stalled 50S ribosomal subunits.</text>
</comment>
<organism evidence="7 8">
    <name type="scientific">Lysinibacillus piscis</name>
    <dbReference type="NCBI Taxonomy" id="2518931"/>
    <lineage>
        <taxon>Bacteria</taxon>
        <taxon>Bacillati</taxon>
        <taxon>Bacillota</taxon>
        <taxon>Bacilli</taxon>
        <taxon>Bacillales</taxon>
        <taxon>Bacillaceae</taxon>
        <taxon>Lysinibacillus</taxon>
    </lineage>
</organism>
<keyword evidence="8" id="KW-1185">Reference proteome</keyword>
<dbReference type="EMBL" id="BRZA01000001">
    <property type="protein sequence ID" value="GLC87463.1"/>
    <property type="molecule type" value="Genomic_DNA"/>
</dbReference>
<keyword evidence="5" id="KW-0175">Coiled coil</keyword>
<reference evidence="7" key="1">
    <citation type="submission" date="2022-08" db="EMBL/GenBank/DDBJ databases">
        <title>Draft genome sequence of Lysinibacillus sp. strain KH24.</title>
        <authorList>
            <person name="Kanbe H."/>
            <person name="Itoh H."/>
        </authorList>
    </citation>
    <scope>NUCLEOTIDE SEQUENCE</scope>
    <source>
        <strain evidence="7">KH24</strain>
    </source>
</reference>
<accession>A0ABQ5NGF9</accession>
<evidence type="ECO:0000256" key="3">
    <source>
        <dbReference type="ARBA" id="ARBA00022884"/>
    </source>
</evidence>
<dbReference type="InterPro" id="IPR008532">
    <property type="entry name" value="NFACT_RNA-bd"/>
</dbReference>
<evidence type="ECO:0000256" key="4">
    <source>
        <dbReference type="ARBA" id="ARBA00022917"/>
    </source>
</evidence>
<name>A0ABQ5NGF9_9BACI</name>
<evidence type="ECO:0000259" key="6">
    <source>
        <dbReference type="Pfam" id="PF05670"/>
    </source>
</evidence>
<evidence type="ECO:0000256" key="5">
    <source>
        <dbReference type="HAMAP-Rule" id="MF_00844"/>
    </source>
</evidence>
<comment type="subunit">
    <text evidence="5">Associates with stalled 50S ribosomal subunits. Binds to RqcP.</text>
</comment>
<dbReference type="Pfam" id="PF05670">
    <property type="entry name" value="NFACT-R_1"/>
    <property type="match status" value="1"/>
</dbReference>
<protein>
    <recommendedName>
        <fullName evidence="5">Rqc2 homolog RqcH</fullName>
        <shortName evidence="5">RqcH</shortName>
    </recommendedName>
</protein>
<keyword evidence="4 5" id="KW-0648">Protein biosynthesis</keyword>
<feature type="coiled-coil region" evidence="5">
    <location>
        <begin position="290"/>
        <end position="317"/>
    </location>
</feature>
<evidence type="ECO:0000313" key="7">
    <source>
        <dbReference type="EMBL" id="GLC87463.1"/>
    </source>
</evidence>
<gene>
    <name evidence="7" type="primary">yloA</name>
    <name evidence="5" type="synonym">rqcH</name>
    <name evidence="7" type="ORF">LYSBPC_05900</name>
</gene>
<evidence type="ECO:0000256" key="1">
    <source>
        <dbReference type="ARBA" id="ARBA00022555"/>
    </source>
</evidence>
<keyword evidence="3 5" id="KW-0694">RNA-binding</keyword>
<dbReference type="InterPro" id="IPR043682">
    <property type="entry name" value="RqcH_bacterial"/>
</dbReference>
<dbReference type="Gene3D" id="2.30.310.10">
    <property type="entry name" value="ibrinogen binding protein from staphylococcus aureus domain"/>
    <property type="match status" value="1"/>
</dbReference>
<sequence>MAFDGLFTHAMTVDLQQLVTGRITKIHQPNTQEVVLHIRANGQNHKLLFSIHPSYARVHLTEQTIDNPAEPPMFCMLLRKHLEGGFISSIKQHDFDRIIIVEIESKNEIGDPIVRELHAEIMGRHSNLLLIDKEQTKIIDSLKHLPPAVNSYRTILPGQPYIAPPAQQKWHPLAVTDEQISTFFHETKTAKDVVSQFMGFSPLHAEELLYRLSQTNEQQTRFKHFMASFHAGGTEPVYVVSDQKTYFSPIRLTHLQGDTTVYPTIHQLLDRVFFARAERDRVKQQAGDLERWLQNELDKLQLKIKKLTKDYQQASKLDQFQLYGELLMANIYQFEKGAKEVRVSNYYSEEGEQITIPLSERKTPIENAQSYYTKYTKAKNALIMVQEQLEKTKVEIDYFSMLAQQVQQASPKDIEEIREELAEQGYLKLRHLKKKKKQHKPEPEQYLSSTGITISVGKNNKQNDMLTFKIAKRTDIWLHTKDIPGSHVVIHASEPDDTTLREAATLAAYFSKARESSSVPVDYTEIRQVKKPNGAKPGFVIYFEQKTLYMNPDEALVLQLKKNGHTSK</sequence>
<dbReference type="InterPro" id="IPR051608">
    <property type="entry name" value="RQC_Subunit_NEMF"/>
</dbReference>
<comment type="similarity">
    <text evidence="5">Belongs to the NEMF family.</text>
</comment>
<dbReference type="PANTHER" id="PTHR15239">
    <property type="entry name" value="NUCLEAR EXPORT MEDIATOR FACTOR NEMF"/>
    <property type="match status" value="1"/>
</dbReference>
<feature type="domain" description="NFACT RNA-binding" evidence="6">
    <location>
        <begin position="446"/>
        <end position="534"/>
    </location>
</feature>
<dbReference type="HAMAP" id="MF_00844_B">
    <property type="entry name" value="RqcH_B"/>
    <property type="match status" value="1"/>
</dbReference>
<dbReference type="Gene3D" id="1.10.8.50">
    <property type="match status" value="1"/>
</dbReference>
<dbReference type="Gene3D" id="3.40.970.40">
    <property type="entry name" value="fibrinogen binding protein from staphylococcus aureus domain like"/>
    <property type="match status" value="1"/>
</dbReference>
<dbReference type="RefSeq" id="WP_264987184.1">
    <property type="nucleotide sequence ID" value="NZ_BRZA01000001.1"/>
</dbReference>
<dbReference type="Pfam" id="PF05833">
    <property type="entry name" value="NFACT_N"/>
    <property type="match status" value="1"/>
</dbReference>
<dbReference type="PANTHER" id="PTHR15239:SF6">
    <property type="entry name" value="RIBOSOME QUALITY CONTROL COMPLEX SUBUNIT NEMF"/>
    <property type="match status" value="1"/>
</dbReference>
<comment type="caution">
    <text evidence="7">The sequence shown here is derived from an EMBL/GenBank/DDBJ whole genome shotgun (WGS) entry which is preliminary data.</text>
</comment>
<proteinExistence type="inferred from homology"/>
<keyword evidence="1 5" id="KW-0820">tRNA-binding</keyword>
<dbReference type="Proteomes" id="UP001065593">
    <property type="component" value="Unassembled WGS sequence"/>
</dbReference>
<evidence type="ECO:0000256" key="2">
    <source>
        <dbReference type="ARBA" id="ARBA00022730"/>
    </source>
</evidence>